<dbReference type="GO" id="GO:0016779">
    <property type="term" value="F:nucleotidyltransferase activity"/>
    <property type="evidence" value="ECO:0007669"/>
    <property type="project" value="TreeGrafter"/>
</dbReference>
<dbReference type="GO" id="GO:0004792">
    <property type="term" value="F:thiosulfate-cyanide sulfurtransferase activity"/>
    <property type="evidence" value="ECO:0007669"/>
    <property type="project" value="TreeGrafter"/>
</dbReference>
<dbReference type="EMBL" id="QGTD01000009">
    <property type="protein sequence ID" value="PWU68151.1"/>
    <property type="molecule type" value="Genomic_DNA"/>
</dbReference>
<reference evidence="3 4" key="1">
    <citation type="submission" date="2018-05" db="EMBL/GenBank/DDBJ databases">
        <title>Genomic analysis of Gracilibacillus dipsosauri DD1 reveals novel features of a salt-tolerant amylase.</title>
        <authorList>
            <person name="Deutch C.E."/>
            <person name="Yang S."/>
        </authorList>
    </citation>
    <scope>NUCLEOTIDE SEQUENCE [LARGE SCALE GENOMIC DNA]</scope>
    <source>
        <strain evidence="3 4">DD1</strain>
    </source>
</reference>
<dbReference type="AlphaFoldDB" id="A0A317KXB3"/>
<dbReference type="Pfam" id="PF00899">
    <property type="entry name" value="ThiF"/>
    <property type="match status" value="1"/>
</dbReference>
<evidence type="ECO:0000313" key="4">
    <source>
        <dbReference type="Proteomes" id="UP000245624"/>
    </source>
</evidence>
<dbReference type="SUPFAM" id="SSF69572">
    <property type="entry name" value="Activating enzymes of the ubiquitin-like proteins"/>
    <property type="match status" value="1"/>
</dbReference>
<gene>
    <name evidence="3" type="ORF">DLJ74_12020</name>
</gene>
<name>A0A317KXB3_9BACI</name>
<comment type="caution">
    <text evidence="3">The sequence shown here is derived from an EMBL/GenBank/DDBJ whole genome shotgun (WGS) entry which is preliminary data.</text>
</comment>
<comment type="similarity">
    <text evidence="1">Belongs to the HesA/MoeB/ThiF family.</text>
</comment>
<sequence>MKEFDRYHKQMLFKPIGEHGQALLGEKHVLIIGCGALGSSIAEMLTRAGIGKLTLIDRDYVEISNLQRQHLFTEADVQKKLPKVIAAQSALNSINAEVTIEAHVMDGNANTLPNLVNNVDLIMDATDNFDTRFLINDIAQKHSIPWIFGACVASSGLSFTIIPEKTPCLDCLIKVAPMFGATCDAVGVISPAVQMVVAHQVTEALKILVGAEGNLRSTLVIFDLWHNQYQMIDVSKAKAKDCKSCGTDASYPALTYKNSTKTEILCGRDTVQIRGKKFELTMLAKQLERFGEVNQNPFLVSVQTKAHRIVFFQDGRTFIHGTNSIKEAKKIYYQMVG</sequence>
<dbReference type="PANTHER" id="PTHR10953:SF102">
    <property type="entry name" value="ADENYLYLTRANSFERASE AND SULFURTRANSFERASE MOCS3"/>
    <property type="match status" value="1"/>
</dbReference>
<dbReference type="InterPro" id="IPR045886">
    <property type="entry name" value="ThiF/MoeB/HesA"/>
</dbReference>
<evidence type="ECO:0000259" key="2">
    <source>
        <dbReference type="Pfam" id="PF00899"/>
    </source>
</evidence>
<dbReference type="CDD" id="cd00757">
    <property type="entry name" value="ThiF_MoeB_HesA_family"/>
    <property type="match status" value="1"/>
</dbReference>
<dbReference type="InterPro" id="IPR035985">
    <property type="entry name" value="Ubiquitin-activating_enz"/>
</dbReference>
<dbReference type="PANTHER" id="PTHR10953">
    <property type="entry name" value="UBIQUITIN-ACTIVATING ENZYME E1"/>
    <property type="match status" value="1"/>
</dbReference>
<dbReference type="Proteomes" id="UP000245624">
    <property type="component" value="Unassembled WGS sequence"/>
</dbReference>
<evidence type="ECO:0000256" key="1">
    <source>
        <dbReference type="ARBA" id="ARBA00009919"/>
    </source>
</evidence>
<dbReference type="Gene3D" id="3.40.50.720">
    <property type="entry name" value="NAD(P)-binding Rossmann-like Domain"/>
    <property type="match status" value="1"/>
</dbReference>
<proteinExistence type="inferred from homology"/>
<keyword evidence="4" id="KW-1185">Reference proteome</keyword>
<protein>
    <submittedName>
        <fullName evidence="3">Thiamine biosynthesis protein MoeB</fullName>
    </submittedName>
</protein>
<dbReference type="RefSeq" id="WP_109984652.1">
    <property type="nucleotide sequence ID" value="NZ_JAJUIE010000020.1"/>
</dbReference>
<dbReference type="FunFam" id="3.40.50.720:FF:000080">
    <property type="entry name" value="Thiazole biosynthesis adenylyltransferase ThiF"/>
    <property type="match status" value="1"/>
</dbReference>
<feature type="domain" description="THIF-type NAD/FAD binding fold" evidence="2">
    <location>
        <begin position="7"/>
        <end position="243"/>
    </location>
</feature>
<organism evidence="3 4">
    <name type="scientific">Gracilibacillus dipsosauri</name>
    <dbReference type="NCBI Taxonomy" id="178340"/>
    <lineage>
        <taxon>Bacteria</taxon>
        <taxon>Bacillati</taxon>
        <taxon>Bacillota</taxon>
        <taxon>Bacilli</taxon>
        <taxon>Bacillales</taxon>
        <taxon>Bacillaceae</taxon>
        <taxon>Gracilibacillus</taxon>
    </lineage>
</organism>
<accession>A0A317KXB3</accession>
<dbReference type="InterPro" id="IPR000594">
    <property type="entry name" value="ThiF_NAD_FAD-bd"/>
</dbReference>
<dbReference type="GO" id="GO:0005737">
    <property type="term" value="C:cytoplasm"/>
    <property type="evidence" value="ECO:0007669"/>
    <property type="project" value="TreeGrafter"/>
</dbReference>
<evidence type="ECO:0000313" key="3">
    <source>
        <dbReference type="EMBL" id="PWU68151.1"/>
    </source>
</evidence>
<dbReference type="GO" id="GO:0008641">
    <property type="term" value="F:ubiquitin-like modifier activating enzyme activity"/>
    <property type="evidence" value="ECO:0007669"/>
    <property type="project" value="InterPro"/>
</dbReference>
<dbReference type="OrthoDB" id="9804286at2"/>